<sequence>MDAEQKLTPLYDALIELKDRDSISFHVPGHKFGEVFSEKGQKQFQSILEMDATEITGIDDLHAADGVIQKAQNLVSKFFESRQSYFLVGGTTSGNLAAVMAVCRPGDTVLVQRNCHKSILHGLEIACAKPVFLMPDFEGESGRYSQVTVEHIEEALDMYPDIKAVFLTYPDYFGRVFDMGNVCEAIHSYDIPVIVDEAHGVHFKLGHPFPRSSLELSCDVVIQSAHKMAPAMTMASYLHVQGDRVNQTQLEYYLQVFQSSSPSYPLMASLDLARRYLAAYDQADKGELITYIDKLREIWEHASDYWQLIPQGEWDDPLKLTLKINEDLSGYQVADVLERQDIYPELATERQILLTVGLAPTINLETLRTRLAEVNCQLKKWSINATINVAQLSFPRLQSLDMNYIDMQLKSSEFVDWKGAIGRVCAESIVPYPPGIPLILKGERISKEQEAHVKALYEQGARFHNTNVESGIRVF</sequence>
<gene>
    <name evidence="8" type="ORF">MUO14_12015</name>
</gene>
<dbReference type="Gene3D" id="3.40.640.10">
    <property type="entry name" value="Type I PLP-dependent aspartate aminotransferase-like (Major domain)"/>
    <property type="match status" value="1"/>
</dbReference>
<dbReference type="Pfam" id="PF01276">
    <property type="entry name" value="OKR_DC_1"/>
    <property type="match status" value="1"/>
</dbReference>
<proteinExistence type="inferred from homology"/>
<dbReference type="InterPro" id="IPR008286">
    <property type="entry name" value="Prn/Lys/Arg_de-COase_C"/>
</dbReference>
<dbReference type="InterPro" id="IPR000310">
    <property type="entry name" value="Orn/Lys/Arg_deCO2ase_major_dom"/>
</dbReference>
<organism evidence="8 9">
    <name type="scientific">Halobacillus shinanisalinarum</name>
    <dbReference type="NCBI Taxonomy" id="2932258"/>
    <lineage>
        <taxon>Bacteria</taxon>
        <taxon>Bacillati</taxon>
        <taxon>Bacillota</taxon>
        <taxon>Bacilli</taxon>
        <taxon>Bacillales</taxon>
        <taxon>Bacillaceae</taxon>
        <taxon>Halobacillus</taxon>
    </lineage>
</organism>
<dbReference type="Proteomes" id="UP000831880">
    <property type="component" value="Chromosome"/>
</dbReference>
<reference evidence="8 9" key="1">
    <citation type="submission" date="2022-04" db="EMBL/GenBank/DDBJ databases">
        <title>Halobacillus sp. isolated from saltern.</title>
        <authorList>
            <person name="Won M."/>
            <person name="Lee C.-M."/>
            <person name="Woen H.-Y."/>
            <person name="Kwon S.-W."/>
        </authorList>
    </citation>
    <scope>NUCLEOTIDE SEQUENCE [LARGE SCALE GENOMIC DNA]</scope>
    <source>
        <strain evidence="8 9">SSTM10-2</strain>
    </source>
</reference>
<dbReference type="PANTHER" id="PTHR43277:SF3">
    <property type="entry name" value="DECARBOXYLASE, PUTATIVE-RELATED"/>
    <property type="match status" value="1"/>
</dbReference>
<evidence type="ECO:0000256" key="5">
    <source>
        <dbReference type="ARBA" id="ARBA00023239"/>
    </source>
</evidence>
<dbReference type="EMBL" id="CP095074">
    <property type="protein sequence ID" value="UOQ95574.1"/>
    <property type="molecule type" value="Genomic_DNA"/>
</dbReference>
<evidence type="ECO:0000313" key="9">
    <source>
        <dbReference type="Proteomes" id="UP000831880"/>
    </source>
</evidence>
<keyword evidence="8" id="KW-0032">Aminotransferase</keyword>
<dbReference type="Gene3D" id="3.90.105.10">
    <property type="entry name" value="Molybdopterin biosynthesis moea protein, domain 2"/>
    <property type="match status" value="1"/>
</dbReference>
<evidence type="ECO:0000256" key="3">
    <source>
        <dbReference type="ARBA" id="ARBA00022793"/>
    </source>
</evidence>
<dbReference type="SUPFAM" id="SSF53383">
    <property type="entry name" value="PLP-dependent transferases"/>
    <property type="match status" value="1"/>
</dbReference>
<dbReference type="GO" id="GO:0008483">
    <property type="term" value="F:transaminase activity"/>
    <property type="evidence" value="ECO:0007669"/>
    <property type="project" value="UniProtKB-KW"/>
</dbReference>
<keyword evidence="9" id="KW-1185">Reference proteome</keyword>
<dbReference type="InterPro" id="IPR052357">
    <property type="entry name" value="Orn_Lys_Arg_decarboxylase-I"/>
</dbReference>
<evidence type="ECO:0000256" key="1">
    <source>
        <dbReference type="ARBA" id="ARBA00001933"/>
    </source>
</evidence>
<dbReference type="Pfam" id="PF03711">
    <property type="entry name" value="OKR_DC_1_C"/>
    <property type="match status" value="1"/>
</dbReference>
<accession>A0ABY4H5E5</accession>
<evidence type="ECO:0000313" key="8">
    <source>
        <dbReference type="EMBL" id="UOQ95574.1"/>
    </source>
</evidence>
<feature type="domain" description="Orn/Lys/Arg decarboxylases family 1 pyridoxal-P attachment site" evidence="6">
    <location>
        <begin position="8"/>
        <end position="308"/>
    </location>
</feature>
<protein>
    <submittedName>
        <fullName evidence="8">Aminotransferase class I/II-fold pyridoxal phosphate-dependent enzyme</fullName>
    </submittedName>
</protein>
<feature type="domain" description="Orn/Lys/Arg decarboxylase C-terminal" evidence="7">
    <location>
        <begin position="404"/>
        <end position="454"/>
    </location>
</feature>
<evidence type="ECO:0000256" key="4">
    <source>
        <dbReference type="ARBA" id="ARBA00022898"/>
    </source>
</evidence>
<name>A0ABY4H5E5_9BACI</name>
<comment type="similarity">
    <text evidence="2">Belongs to the Orn/Lys/Arg decarboxylase class-I family.</text>
</comment>
<evidence type="ECO:0000259" key="6">
    <source>
        <dbReference type="Pfam" id="PF01276"/>
    </source>
</evidence>
<dbReference type="InterPro" id="IPR015421">
    <property type="entry name" value="PyrdxlP-dep_Trfase_major"/>
</dbReference>
<dbReference type="InterPro" id="IPR015424">
    <property type="entry name" value="PyrdxlP-dep_Trfase"/>
</dbReference>
<dbReference type="RefSeq" id="WP_244755427.1">
    <property type="nucleotide sequence ID" value="NZ_CP095074.1"/>
</dbReference>
<keyword evidence="4" id="KW-0663">Pyridoxal phosphate</keyword>
<keyword evidence="3" id="KW-0210">Decarboxylase</keyword>
<evidence type="ECO:0000259" key="7">
    <source>
        <dbReference type="Pfam" id="PF03711"/>
    </source>
</evidence>
<keyword evidence="5" id="KW-0456">Lyase</keyword>
<dbReference type="PANTHER" id="PTHR43277">
    <property type="entry name" value="ARGININE DECARBOXYLASE"/>
    <property type="match status" value="1"/>
</dbReference>
<evidence type="ECO:0000256" key="2">
    <source>
        <dbReference type="ARBA" id="ARBA00010671"/>
    </source>
</evidence>
<dbReference type="SUPFAM" id="SSF55904">
    <property type="entry name" value="Ornithine decarboxylase C-terminal domain"/>
    <property type="match status" value="1"/>
</dbReference>
<comment type="cofactor">
    <cofactor evidence="1">
        <name>pyridoxal 5'-phosphate</name>
        <dbReference type="ChEBI" id="CHEBI:597326"/>
    </cofactor>
</comment>
<keyword evidence="8" id="KW-0808">Transferase</keyword>
<dbReference type="InterPro" id="IPR036633">
    <property type="entry name" value="Prn/Lys/Arg_de-COase_C_sf"/>
</dbReference>